<dbReference type="GO" id="GO:0008408">
    <property type="term" value="F:3'-5' exonuclease activity"/>
    <property type="evidence" value="ECO:0007669"/>
    <property type="project" value="TreeGrafter"/>
</dbReference>
<gene>
    <name evidence="1" type="ORF">ICHIAU1_16410</name>
</gene>
<accession>A0A679I5R0</accession>
<evidence type="ECO:0000313" key="1">
    <source>
        <dbReference type="EMBL" id="BBU69358.1"/>
    </source>
</evidence>
<dbReference type="SMART" id="SM00479">
    <property type="entry name" value="EXOIII"/>
    <property type="match status" value="1"/>
</dbReference>
<dbReference type="GO" id="GO:0005829">
    <property type="term" value="C:cytosol"/>
    <property type="evidence" value="ECO:0007669"/>
    <property type="project" value="TreeGrafter"/>
</dbReference>
<dbReference type="SUPFAM" id="SSF53098">
    <property type="entry name" value="Ribonuclease H-like"/>
    <property type="match status" value="1"/>
</dbReference>
<dbReference type="AlphaFoldDB" id="A0A679I5R0"/>
<keyword evidence="2" id="KW-1185">Reference proteome</keyword>
<proteinExistence type="predicted"/>
<dbReference type="InterPro" id="IPR036397">
    <property type="entry name" value="RNaseH_sf"/>
</dbReference>
<sequence length="337" mass="37470">MLLDDVQLLKDKSRSQEELASLIDALVRDKKQVVIASDVRPDALEGFSERLVTRLSSGAIVRIDPVRPIPLKGVDRAGEPALSVDDIARAAKRVEGVFSGGERDPDRIPKLLEAIRRVWVQEGTDLRLGQLLMNLSAEHGVGNDLFYVEDDQLVEWLSGKERALRPDGRQVVLMLETTGIPVEENRIVEIAMLEVIEGRITRTYHACVDPGMEVSDGAAYYHGLTTDFVNGLPKFSDITAEVIAFISNAQLVVWNERFCVQALNQELEALGLPNLDDLAASVIVVCKESRRRWPSEENDMDLVSVRLGIPLVDEPHHGLVKAIQLLRNYQALLAIED</sequence>
<dbReference type="Pfam" id="PF00929">
    <property type="entry name" value="RNase_T"/>
    <property type="match status" value="1"/>
</dbReference>
<dbReference type="InterPro" id="IPR027417">
    <property type="entry name" value="P-loop_NTPase"/>
</dbReference>
<dbReference type="GO" id="GO:0045004">
    <property type="term" value="P:DNA replication proofreading"/>
    <property type="evidence" value="ECO:0007669"/>
    <property type="project" value="TreeGrafter"/>
</dbReference>
<dbReference type="Gene3D" id="3.40.50.300">
    <property type="entry name" value="P-loop containing nucleotide triphosphate hydrolases"/>
    <property type="match status" value="1"/>
</dbReference>
<dbReference type="PANTHER" id="PTHR30231:SF41">
    <property type="entry name" value="DNA POLYMERASE III SUBUNIT EPSILON"/>
    <property type="match status" value="1"/>
</dbReference>
<reference evidence="2" key="1">
    <citation type="submission" date="2020-01" db="EMBL/GenBank/DDBJ databases">
        <title>Phosphoaccumulans saitamaens gen. nov., sp. nov., a polyphosphate accumulating bacterium isolated from surface river water.</title>
        <authorList>
            <person name="Watanabe K."/>
            <person name="Suda W."/>
        </authorList>
    </citation>
    <scope>NUCLEOTIDE SEQUENCE [LARGE SCALE GENOMIC DNA]</scope>
    <source>
        <strain evidence="2">ICHIAU1</strain>
    </source>
</reference>
<dbReference type="Gene3D" id="3.30.420.10">
    <property type="entry name" value="Ribonuclease H-like superfamily/Ribonuclease H"/>
    <property type="match status" value="1"/>
</dbReference>
<dbReference type="Proteomes" id="UP000463961">
    <property type="component" value="Chromosome"/>
</dbReference>
<dbReference type="Pfam" id="PF00308">
    <property type="entry name" value="Bac_DnaA"/>
    <property type="match status" value="1"/>
</dbReference>
<dbReference type="InterPro" id="IPR013520">
    <property type="entry name" value="Ribonucl_H"/>
</dbReference>
<dbReference type="InterPro" id="IPR013317">
    <property type="entry name" value="DnaA_dom"/>
</dbReference>
<evidence type="ECO:0000313" key="2">
    <source>
        <dbReference type="Proteomes" id="UP000463961"/>
    </source>
</evidence>
<dbReference type="GO" id="GO:0003676">
    <property type="term" value="F:nucleic acid binding"/>
    <property type="evidence" value="ECO:0007669"/>
    <property type="project" value="InterPro"/>
</dbReference>
<name>A0A679I5R0_9RHOO</name>
<dbReference type="InterPro" id="IPR012337">
    <property type="entry name" value="RNaseH-like_sf"/>
</dbReference>
<dbReference type="EMBL" id="AP022345">
    <property type="protein sequence ID" value="BBU69358.1"/>
    <property type="molecule type" value="Genomic_DNA"/>
</dbReference>
<protein>
    <submittedName>
        <fullName evidence="1">Uncharacterized protein</fullName>
    </submittedName>
</protein>
<organism evidence="1 2">
    <name type="scientific">Fluviibacter phosphoraccumulans</name>
    <dbReference type="NCBI Taxonomy" id="1751046"/>
    <lineage>
        <taxon>Bacteria</taxon>
        <taxon>Pseudomonadati</taxon>
        <taxon>Pseudomonadota</taxon>
        <taxon>Betaproteobacteria</taxon>
        <taxon>Rhodocyclales</taxon>
        <taxon>Fluviibacteraceae</taxon>
        <taxon>Fluviibacter</taxon>
    </lineage>
</organism>
<dbReference type="PANTHER" id="PTHR30231">
    <property type="entry name" value="DNA POLYMERASE III SUBUNIT EPSILON"/>
    <property type="match status" value="1"/>
</dbReference>